<comment type="similarity">
    <text evidence="13">Belongs to the protein kinase superfamily.</text>
</comment>
<dbReference type="InParanoid" id="D8QQE2"/>
<evidence type="ECO:0000256" key="4">
    <source>
        <dbReference type="ARBA" id="ARBA00022692"/>
    </source>
</evidence>
<feature type="compositionally biased region" description="Polar residues" evidence="14">
    <location>
        <begin position="317"/>
        <end position="351"/>
    </location>
</feature>
<evidence type="ECO:0000256" key="5">
    <source>
        <dbReference type="ARBA" id="ARBA00022729"/>
    </source>
</evidence>
<dbReference type="PROSITE" id="PS00107">
    <property type="entry name" value="PROTEIN_KINASE_ATP"/>
    <property type="match status" value="1"/>
</dbReference>
<dbReference type="SUPFAM" id="SSF56112">
    <property type="entry name" value="Protein kinase-like (PK-like)"/>
    <property type="match status" value="1"/>
</dbReference>
<dbReference type="PROSITE" id="PS50011">
    <property type="entry name" value="PROTEIN_KINASE_DOM"/>
    <property type="match status" value="1"/>
</dbReference>
<dbReference type="PROSITE" id="PS00108">
    <property type="entry name" value="PROTEIN_KINASE_ST"/>
    <property type="match status" value="1"/>
</dbReference>
<feature type="compositionally biased region" description="Basic and acidic residues" evidence="14">
    <location>
        <begin position="302"/>
        <end position="314"/>
    </location>
</feature>
<feature type="region of interest" description="Disordered" evidence="14">
    <location>
        <begin position="290"/>
        <end position="351"/>
    </location>
</feature>
<dbReference type="PANTHER" id="PTHR46008">
    <property type="entry name" value="LEAF RUST 10 DISEASE-RESISTANCE LOCUS RECEPTOR-LIKE PROTEIN KINASE-LIKE 1.4"/>
    <property type="match status" value="1"/>
</dbReference>
<dbReference type="KEGG" id="smo:SELMODRAFT_139490"/>
<dbReference type="Gene3D" id="1.10.510.10">
    <property type="entry name" value="Transferase(Phosphotransferase) domain 1"/>
    <property type="match status" value="1"/>
</dbReference>
<dbReference type="Gramene" id="EFJ37777">
    <property type="protein sequence ID" value="EFJ37777"/>
    <property type="gene ID" value="SELMODRAFT_139490"/>
</dbReference>
<keyword evidence="3" id="KW-0808">Transferase</keyword>
<evidence type="ECO:0000313" key="17">
    <source>
        <dbReference type="Proteomes" id="UP000001514"/>
    </source>
</evidence>
<evidence type="ECO:0000256" key="11">
    <source>
        <dbReference type="ARBA" id="ARBA00023180"/>
    </source>
</evidence>
<keyword evidence="9" id="KW-1133">Transmembrane helix</keyword>
<evidence type="ECO:0000256" key="3">
    <source>
        <dbReference type="ARBA" id="ARBA00022679"/>
    </source>
</evidence>
<dbReference type="FunFam" id="1.10.510.10:FF:000161">
    <property type="entry name" value="Wall-associated receptor kinase-like 20"/>
    <property type="match status" value="1"/>
</dbReference>
<keyword evidence="11" id="KW-0325">Glycoprotein</keyword>
<dbReference type="GO" id="GO:0016020">
    <property type="term" value="C:membrane"/>
    <property type="evidence" value="ECO:0007669"/>
    <property type="project" value="UniProtKB-SubCell"/>
</dbReference>
<name>D8QQE2_SELML</name>
<dbReference type="Pfam" id="PF00069">
    <property type="entry name" value="Pkinase"/>
    <property type="match status" value="1"/>
</dbReference>
<feature type="binding site" evidence="12">
    <location>
        <position position="44"/>
    </location>
    <ligand>
        <name>ATP</name>
        <dbReference type="ChEBI" id="CHEBI:30616"/>
    </ligand>
</feature>
<dbReference type="InterPro" id="IPR011009">
    <property type="entry name" value="Kinase-like_dom_sf"/>
</dbReference>
<proteinExistence type="inferred from homology"/>
<evidence type="ECO:0000256" key="10">
    <source>
        <dbReference type="ARBA" id="ARBA00023136"/>
    </source>
</evidence>
<keyword evidence="8 12" id="KW-0067">ATP-binding</keyword>
<dbReference type="SMART" id="SM00220">
    <property type="entry name" value="S_TKc"/>
    <property type="match status" value="1"/>
</dbReference>
<evidence type="ECO:0000256" key="8">
    <source>
        <dbReference type="ARBA" id="ARBA00022840"/>
    </source>
</evidence>
<evidence type="ECO:0000256" key="14">
    <source>
        <dbReference type="SAM" id="MobiDB-lite"/>
    </source>
</evidence>
<dbReference type="OMA" id="YCEDRRE"/>
<keyword evidence="4" id="KW-0812">Transmembrane</keyword>
<evidence type="ECO:0000256" key="6">
    <source>
        <dbReference type="ARBA" id="ARBA00022741"/>
    </source>
</evidence>
<dbReference type="HOGENOM" id="CLU_000288_21_4_1"/>
<sequence length="351" mass="39347">MVFTFRELKTATKSFAESRLLGGGGFSTVYQGKLPDGRIVAVKKLNQGNKQGIQQFQNEVNILSQVRHPNLVQLLGYCLEGRDLLLVYEFVLNGTLADHLHGEKGNGLSLETRITIALETAQALAYLHFYVKPPIYHRDVKTSNILLDKDFKAKVADFGLSRLTHLDATHISTAPQGTPGYLDPDYHESYQLTDKSDVYSFGVVLLELISRKKAVDMTRDKKEINLASMALARIHSGALHELFDPDLSVKYWKLLTRLVEVAFRCLAAEKDDRPSMVEVVRELEQLSGMTISSSSSKKSSRFKLEHQSSGELRKQRSVASTNMEEDSPTSVQVKWPSTHTSPSNSRSEIYN</sequence>
<evidence type="ECO:0000256" key="2">
    <source>
        <dbReference type="ARBA" id="ARBA00022527"/>
    </source>
</evidence>
<evidence type="ECO:0000256" key="13">
    <source>
        <dbReference type="RuleBase" id="RU000304"/>
    </source>
</evidence>
<evidence type="ECO:0000256" key="7">
    <source>
        <dbReference type="ARBA" id="ARBA00022777"/>
    </source>
</evidence>
<dbReference type="GO" id="GO:0005524">
    <property type="term" value="F:ATP binding"/>
    <property type="evidence" value="ECO:0007669"/>
    <property type="project" value="UniProtKB-UniRule"/>
</dbReference>
<accession>D8QQE2</accession>
<dbReference type="PANTHER" id="PTHR46008:SF2">
    <property type="entry name" value="LEAF RUST 10 DISEASE-RESISTANCE LOCUS RECEPTOR-LIKE PROTEIN KINASE-LIKE 1.4"/>
    <property type="match status" value="1"/>
</dbReference>
<dbReference type="InterPro" id="IPR008271">
    <property type="entry name" value="Ser/Thr_kinase_AS"/>
</dbReference>
<evidence type="ECO:0000256" key="9">
    <source>
        <dbReference type="ARBA" id="ARBA00022989"/>
    </source>
</evidence>
<evidence type="ECO:0000256" key="12">
    <source>
        <dbReference type="PROSITE-ProRule" id="PRU10141"/>
    </source>
</evidence>
<dbReference type="InterPro" id="IPR017441">
    <property type="entry name" value="Protein_kinase_ATP_BS"/>
</dbReference>
<keyword evidence="6 12" id="KW-0547">Nucleotide-binding</keyword>
<dbReference type="FunFam" id="3.30.200.20:FF:000039">
    <property type="entry name" value="receptor-like protein kinase FERONIA"/>
    <property type="match status" value="1"/>
</dbReference>
<dbReference type="FunCoup" id="D8QQE2">
    <property type="interactions" value="1569"/>
</dbReference>
<comment type="subcellular location">
    <subcellularLocation>
        <location evidence="1">Membrane</location>
        <topology evidence="1">Single-pass membrane protein</topology>
    </subcellularLocation>
</comment>
<protein>
    <recommendedName>
        <fullName evidence="15">Protein kinase domain-containing protein</fullName>
    </recommendedName>
</protein>
<evidence type="ECO:0000259" key="15">
    <source>
        <dbReference type="PROSITE" id="PS50011"/>
    </source>
</evidence>
<dbReference type="Gene3D" id="3.30.200.20">
    <property type="entry name" value="Phosphorylase Kinase, domain 1"/>
    <property type="match status" value="1"/>
</dbReference>
<keyword evidence="17" id="KW-1185">Reference proteome</keyword>
<dbReference type="AlphaFoldDB" id="D8QQE2"/>
<keyword evidence="10" id="KW-0472">Membrane</keyword>
<dbReference type="CDD" id="cd14066">
    <property type="entry name" value="STKc_IRAK"/>
    <property type="match status" value="1"/>
</dbReference>
<evidence type="ECO:0000256" key="1">
    <source>
        <dbReference type="ARBA" id="ARBA00004167"/>
    </source>
</evidence>
<dbReference type="InterPro" id="IPR000719">
    <property type="entry name" value="Prot_kinase_dom"/>
</dbReference>
<dbReference type="Proteomes" id="UP000001514">
    <property type="component" value="Unassembled WGS sequence"/>
</dbReference>
<keyword evidence="5" id="KW-0732">Signal</keyword>
<dbReference type="eggNOG" id="KOG1187">
    <property type="taxonomic scope" value="Eukaryota"/>
</dbReference>
<feature type="domain" description="Protein kinase" evidence="15">
    <location>
        <begin position="15"/>
        <end position="286"/>
    </location>
</feature>
<evidence type="ECO:0000313" key="16">
    <source>
        <dbReference type="EMBL" id="EFJ37777.1"/>
    </source>
</evidence>
<reference evidence="16 17" key="1">
    <citation type="journal article" date="2011" name="Science">
        <title>The Selaginella genome identifies genetic changes associated with the evolution of vascular plants.</title>
        <authorList>
            <person name="Banks J.A."/>
            <person name="Nishiyama T."/>
            <person name="Hasebe M."/>
            <person name="Bowman J.L."/>
            <person name="Gribskov M."/>
            <person name="dePamphilis C."/>
            <person name="Albert V.A."/>
            <person name="Aono N."/>
            <person name="Aoyama T."/>
            <person name="Ambrose B.A."/>
            <person name="Ashton N.W."/>
            <person name="Axtell M.J."/>
            <person name="Barker E."/>
            <person name="Barker M.S."/>
            <person name="Bennetzen J.L."/>
            <person name="Bonawitz N.D."/>
            <person name="Chapple C."/>
            <person name="Cheng C."/>
            <person name="Correa L.G."/>
            <person name="Dacre M."/>
            <person name="DeBarry J."/>
            <person name="Dreyer I."/>
            <person name="Elias M."/>
            <person name="Engstrom E.M."/>
            <person name="Estelle M."/>
            <person name="Feng L."/>
            <person name="Finet C."/>
            <person name="Floyd S.K."/>
            <person name="Frommer W.B."/>
            <person name="Fujita T."/>
            <person name="Gramzow L."/>
            <person name="Gutensohn M."/>
            <person name="Harholt J."/>
            <person name="Hattori M."/>
            <person name="Heyl A."/>
            <person name="Hirai T."/>
            <person name="Hiwatashi Y."/>
            <person name="Ishikawa M."/>
            <person name="Iwata M."/>
            <person name="Karol K.G."/>
            <person name="Koehler B."/>
            <person name="Kolukisaoglu U."/>
            <person name="Kubo M."/>
            <person name="Kurata T."/>
            <person name="Lalonde S."/>
            <person name="Li K."/>
            <person name="Li Y."/>
            <person name="Litt A."/>
            <person name="Lyons E."/>
            <person name="Manning G."/>
            <person name="Maruyama T."/>
            <person name="Michael T.P."/>
            <person name="Mikami K."/>
            <person name="Miyazaki S."/>
            <person name="Morinaga S."/>
            <person name="Murata T."/>
            <person name="Mueller-Roeber B."/>
            <person name="Nelson D.R."/>
            <person name="Obara M."/>
            <person name="Oguri Y."/>
            <person name="Olmstead R.G."/>
            <person name="Onodera N."/>
            <person name="Petersen B.L."/>
            <person name="Pils B."/>
            <person name="Prigge M."/>
            <person name="Rensing S.A."/>
            <person name="Riano-Pachon D.M."/>
            <person name="Roberts A.W."/>
            <person name="Sato Y."/>
            <person name="Scheller H.V."/>
            <person name="Schulz B."/>
            <person name="Schulz C."/>
            <person name="Shakirov E.V."/>
            <person name="Shibagaki N."/>
            <person name="Shinohara N."/>
            <person name="Shippen D.E."/>
            <person name="Soerensen I."/>
            <person name="Sotooka R."/>
            <person name="Sugimoto N."/>
            <person name="Sugita M."/>
            <person name="Sumikawa N."/>
            <person name="Tanurdzic M."/>
            <person name="Theissen G."/>
            <person name="Ulvskov P."/>
            <person name="Wakazuki S."/>
            <person name="Weng J.K."/>
            <person name="Willats W.W."/>
            <person name="Wipf D."/>
            <person name="Wolf P.G."/>
            <person name="Yang L."/>
            <person name="Zimmer A.D."/>
            <person name="Zhu Q."/>
            <person name="Mitros T."/>
            <person name="Hellsten U."/>
            <person name="Loque D."/>
            <person name="Otillar R."/>
            <person name="Salamov A."/>
            <person name="Schmutz J."/>
            <person name="Shapiro H."/>
            <person name="Lindquist E."/>
            <person name="Lucas S."/>
            <person name="Rokhsar D."/>
            <person name="Grigoriev I.V."/>
        </authorList>
    </citation>
    <scope>NUCLEOTIDE SEQUENCE [LARGE SCALE GENOMIC DNA]</scope>
</reference>
<dbReference type="GO" id="GO:0004674">
    <property type="term" value="F:protein serine/threonine kinase activity"/>
    <property type="evidence" value="ECO:0007669"/>
    <property type="project" value="UniProtKB-KW"/>
</dbReference>
<organism evidence="17">
    <name type="scientific">Selaginella moellendorffii</name>
    <name type="common">Spikemoss</name>
    <dbReference type="NCBI Taxonomy" id="88036"/>
    <lineage>
        <taxon>Eukaryota</taxon>
        <taxon>Viridiplantae</taxon>
        <taxon>Streptophyta</taxon>
        <taxon>Embryophyta</taxon>
        <taxon>Tracheophyta</taxon>
        <taxon>Lycopodiopsida</taxon>
        <taxon>Selaginellales</taxon>
        <taxon>Selaginellaceae</taxon>
        <taxon>Selaginella</taxon>
    </lineage>
</organism>
<dbReference type="OrthoDB" id="635774at2759"/>
<dbReference type="EMBL" id="GL377565">
    <property type="protein sequence ID" value="EFJ37777.1"/>
    <property type="molecule type" value="Genomic_DNA"/>
</dbReference>
<gene>
    <name evidence="16" type="ORF">SELMODRAFT_139490</name>
</gene>
<keyword evidence="7" id="KW-0418">Kinase</keyword>
<keyword evidence="2 13" id="KW-0723">Serine/threonine-protein kinase</keyword>